<dbReference type="PRINTS" id="PR01210">
    <property type="entry name" value="GGTRANSPTASE"/>
</dbReference>
<feature type="active site" description="Nucleophile" evidence="3">
    <location>
        <position position="420"/>
    </location>
</feature>
<proteinExistence type="inferred from homology"/>
<keyword evidence="2" id="KW-0800">Toxin</keyword>
<dbReference type="Gene3D" id="3.60.20.40">
    <property type="match status" value="1"/>
</dbReference>
<keyword evidence="2" id="KW-1199">Hemostasis impairing toxin</keyword>
<comment type="similarity">
    <text evidence="1">Belongs to the gamma-glutamyltransferase family.</text>
</comment>
<dbReference type="PROSITE" id="PS00462">
    <property type="entry name" value="G_GLU_TRANSPEPTIDASE"/>
    <property type="match status" value="1"/>
</dbReference>
<feature type="binding site" evidence="4">
    <location>
        <position position="462"/>
    </location>
    <ligand>
        <name>L-glutamate</name>
        <dbReference type="ChEBI" id="CHEBI:29985"/>
    </ligand>
</feature>
<keyword evidence="2" id="KW-1202">Platelet aggregation activating toxin</keyword>
<evidence type="ECO:0000256" key="2">
    <source>
        <dbReference type="ARBA" id="ARBA00084097"/>
    </source>
</evidence>
<dbReference type="Proteomes" id="UP000663865">
    <property type="component" value="Unassembled WGS sequence"/>
</dbReference>
<gene>
    <name evidence="5" type="ORF">KIK155_LOCUS8609</name>
    <name evidence="6" type="ORF">TOA249_LOCUS6838</name>
</gene>
<dbReference type="GO" id="GO:0005886">
    <property type="term" value="C:plasma membrane"/>
    <property type="evidence" value="ECO:0007669"/>
    <property type="project" value="TreeGrafter"/>
</dbReference>
<dbReference type="EMBL" id="CAJOBS010000297">
    <property type="protein sequence ID" value="CAF4545758.1"/>
    <property type="molecule type" value="Genomic_DNA"/>
</dbReference>
<dbReference type="NCBIfam" id="TIGR00066">
    <property type="entry name" value="g_glut_trans"/>
    <property type="match status" value="1"/>
</dbReference>
<evidence type="ECO:0000313" key="7">
    <source>
        <dbReference type="Proteomes" id="UP000663838"/>
    </source>
</evidence>
<evidence type="ECO:0000256" key="3">
    <source>
        <dbReference type="PIRSR" id="PIRSR600101-1"/>
    </source>
</evidence>
<protein>
    <submittedName>
        <fullName evidence="6">Uncharacterized protein</fullName>
    </submittedName>
</protein>
<organism evidence="6 7">
    <name type="scientific">Rotaria socialis</name>
    <dbReference type="NCBI Taxonomy" id="392032"/>
    <lineage>
        <taxon>Eukaryota</taxon>
        <taxon>Metazoa</taxon>
        <taxon>Spiralia</taxon>
        <taxon>Gnathifera</taxon>
        <taxon>Rotifera</taxon>
        <taxon>Eurotatoria</taxon>
        <taxon>Bdelloidea</taxon>
        <taxon>Philodinida</taxon>
        <taxon>Philodinidae</taxon>
        <taxon>Rotaria</taxon>
    </lineage>
</organism>
<name>A0A820Y7M6_9BILA</name>
<accession>A0A820Y7M6</accession>
<dbReference type="PANTHER" id="PTHR11686">
    <property type="entry name" value="GAMMA GLUTAMYL TRANSPEPTIDASE"/>
    <property type="match status" value="1"/>
</dbReference>
<feature type="binding site" evidence="4">
    <location>
        <begin position="438"/>
        <end position="440"/>
    </location>
    <ligand>
        <name>L-glutamate</name>
        <dbReference type="ChEBI" id="CHEBI:29985"/>
    </ligand>
</feature>
<evidence type="ECO:0000256" key="4">
    <source>
        <dbReference type="PIRSR" id="PIRSR600101-2"/>
    </source>
</evidence>
<dbReference type="InterPro" id="IPR043137">
    <property type="entry name" value="GGT_ssub_C"/>
</dbReference>
<dbReference type="Gene3D" id="1.10.246.130">
    <property type="match status" value="1"/>
</dbReference>
<dbReference type="Pfam" id="PF01019">
    <property type="entry name" value="G_glu_transpept"/>
    <property type="match status" value="1"/>
</dbReference>
<dbReference type="InterPro" id="IPR043138">
    <property type="entry name" value="GGT_lsub"/>
</dbReference>
<reference evidence="6" key="1">
    <citation type="submission" date="2021-02" db="EMBL/GenBank/DDBJ databases">
        <authorList>
            <person name="Nowell W R."/>
        </authorList>
    </citation>
    <scope>NUCLEOTIDE SEQUENCE</scope>
</reference>
<dbReference type="GO" id="GO:0036374">
    <property type="term" value="F:glutathione hydrolase activity"/>
    <property type="evidence" value="ECO:0007669"/>
    <property type="project" value="InterPro"/>
</dbReference>
<dbReference type="InterPro" id="IPR029055">
    <property type="entry name" value="Ntn_hydrolases_N"/>
</dbReference>
<comment type="caution">
    <text evidence="6">The sequence shown here is derived from an EMBL/GenBank/DDBJ whole genome shotgun (WGS) entry which is preliminary data.</text>
</comment>
<dbReference type="EMBL" id="CAJNYV010001127">
    <property type="protein sequence ID" value="CAF3406240.1"/>
    <property type="molecule type" value="Genomic_DNA"/>
</dbReference>
<evidence type="ECO:0000256" key="1">
    <source>
        <dbReference type="ARBA" id="ARBA00009381"/>
    </source>
</evidence>
<evidence type="ECO:0000313" key="5">
    <source>
        <dbReference type="EMBL" id="CAF3406240.1"/>
    </source>
</evidence>
<feature type="binding site" evidence="4">
    <location>
        <position position="513"/>
    </location>
    <ligand>
        <name>L-glutamate</name>
        <dbReference type="ChEBI" id="CHEBI:29985"/>
    </ligand>
</feature>
<dbReference type="Proteomes" id="UP000663838">
    <property type="component" value="Unassembled WGS sequence"/>
</dbReference>
<feature type="binding site" evidence="4">
    <location>
        <begin position="490"/>
        <end position="491"/>
    </location>
    <ligand>
        <name>L-glutamate</name>
        <dbReference type="ChEBI" id="CHEBI:29985"/>
    </ligand>
</feature>
<dbReference type="FunFam" id="3.60.20.40:FF:000001">
    <property type="entry name" value="Gamma-glutamyltranspeptidase 1"/>
    <property type="match status" value="1"/>
</dbReference>
<feature type="binding site" evidence="4">
    <location>
        <position position="135"/>
    </location>
    <ligand>
        <name>L-glutamate</name>
        <dbReference type="ChEBI" id="CHEBI:29985"/>
    </ligand>
</feature>
<evidence type="ECO:0000313" key="6">
    <source>
        <dbReference type="EMBL" id="CAF4545758.1"/>
    </source>
</evidence>
<dbReference type="FunFam" id="1.10.246.130:FF:000001">
    <property type="entry name" value="Gamma-glutamyltransferase 5 isoform 1"/>
    <property type="match status" value="1"/>
</dbReference>
<dbReference type="PANTHER" id="PTHR11686:SF9">
    <property type="entry name" value="RE13973P"/>
    <property type="match status" value="1"/>
</dbReference>
<dbReference type="InterPro" id="IPR000101">
    <property type="entry name" value="GGT_peptidase"/>
</dbReference>
<dbReference type="SUPFAM" id="SSF56235">
    <property type="entry name" value="N-terminal nucleophile aminohydrolases (Ntn hydrolases)"/>
    <property type="match status" value="1"/>
</dbReference>
<dbReference type="AlphaFoldDB" id="A0A820Y7M6"/>
<dbReference type="InterPro" id="IPR055262">
    <property type="entry name" value="GGT_CS"/>
</dbReference>
<sequence length="647" mass="71637">MLINRYFCPVNTQRLLTKIRISNNLRRLISFSSIDTSSDLTRPKYEIDLPGVENYGFEGESSFMRCKHGAVASDSEEASKVGRRILNLGGSAVDAAIAVLLCVGVHNCHSTGIGGGFLMNIYDVTKQECIAIDAREAAPSSAHQRMFVDGNPPPSSVSGGLSIGIPGEIAGFWKAHKRYGKLPWSALFKPAIDMCNEGFTIRKALAFSILKNKEKLWADKSMRRVFFKGDSKLVYGSGDTIYRPLLGQTLSIVAEKGPSAFYEGELSDAICEEIRSNGGIINRQDLEIYHARVKPAISVSLESNLTVYGVPPPASSAITLLILKVMDGYGLTPQSLDTIDKQVRFYHILNEVFKFAYAKRSALGDEYDSQTDKNQNIEKLLDLILSPAYAEEVRKRVNEYRSQPLDYYEPKFETQTDHGTSHCSIIDTEGNAVAATSTINTDFGAVVYGHNTGIIYNNQMDDFSQPGLENYYGYAPSPANFIKPFKRPMSSMSPILVTNSSGQVIFTAGGSGGSRIISSVAQVAIYNLWLGKSIRDAVDMPRLHQQLIPMEVELEKRFPVNVVHGLLVKGHTISGFRGGCVVQAIERRHSNELWAVSDARKGGAPDGLGYKNITKSFQNWFRRTFKRSKEQKLLEHEIQRGRSLTPR</sequence>
<dbReference type="GO" id="GO:0006751">
    <property type="term" value="P:glutathione catabolic process"/>
    <property type="evidence" value="ECO:0007669"/>
    <property type="project" value="InterPro"/>
</dbReference>